<dbReference type="EnsemblProtists" id="HpaT809553">
    <property type="protein sequence ID" value="HpaP809553"/>
    <property type="gene ID" value="HpaG809553"/>
</dbReference>
<protein>
    <submittedName>
        <fullName evidence="2">Uncharacterized protein</fullName>
    </submittedName>
</protein>
<evidence type="ECO:0000256" key="1">
    <source>
        <dbReference type="SAM" id="MobiDB-lite"/>
    </source>
</evidence>
<dbReference type="EMBL" id="JH597790">
    <property type="status" value="NOT_ANNOTATED_CDS"/>
    <property type="molecule type" value="Genomic_DNA"/>
</dbReference>
<dbReference type="VEuPathDB" id="FungiDB:HpaG809553"/>
<proteinExistence type="predicted"/>
<accession>M4BSW8</accession>
<evidence type="ECO:0000313" key="2">
    <source>
        <dbReference type="EnsemblProtists" id="HpaP809553"/>
    </source>
</evidence>
<sequence>MEAIAPLAAAPSGAASYLDGARGDDIHKQRVSQTGSCEVADEATQVGERSNEPNSEDLPTTNRLSAERSGGFESSEPL</sequence>
<feature type="compositionally biased region" description="Low complexity" evidence="1">
    <location>
        <begin position="1"/>
        <end position="16"/>
    </location>
</feature>
<name>M4BSW8_HYAAE</name>
<reference evidence="2" key="2">
    <citation type="submission" date="2015-06" db="UniProtKB">
        <authorList>
            <consortium name="EnsemblProtists"/>
        </authorList>
    </citation>
    <scope>IDENTIFICATION</scope>
    <source>
        <strain evidence="2">Emoy2</strain>
    </source>
</reference>
<evidence type="ECO:0000313" key="3">
    <source>
        <dbReference type="Proteomes" id="UP000011713"/>
    </source>
</evidence>
<dbReference type="InParanoid" id="M4BSW8"/>
<dbReference type="Proteomes" id="UP000011713">
    <property type="component" value="Unassembled WGS sequence"/>
</dbReference>
<organism evidence="2 3">
    <name type="scientific">Hyaloperonospora arabidopsidis (strain Emoy2)</name>
    <name type="common">Downy mildew agent</name>
    <name type="synonym">Peronospora arabidopsidis</name>
    <dbReference type="NCBI Taxonomy" id="559515"/>
    <lineage>
        <taxon>Eukaryota</taxon>
        <taxon>Sar</taxon>
        <taxon>Stramenopiles</taxon>
        <taxon>Oomycota</taxon>
        <taxon>Peronosporomycetes</taxon>
        <taxon>Peronosporales</taxon>
        <taxon>Peronosporaceae</taxon>
        <taxon>Hyaloperonospora</taxon>
    </lineage>
</organism>
<dbReference type="HOGENOM" id="CLU_2627179_0_0_1"/>
<keyword evidence="3" id="KW-1185">Reference proteome</keyword>
<feature type="region of interest" description="Disordered" evidence="1">
    <location>
        <begin position="1"/>
        <end position="78"/>
    </location>
</feature>
<reference evidence="3" key="1">
    <citation type="journal article" date="2010" name="Science">
        <title>Signatures of adaptation to obligate biotrophy in the Hyaloperonospora arabidopsidis genome.</title>
        <authorList>
            <person name="Baxter L."/>
            <person name="Tripathy S."/>
            <person name="Ishaque N."/>
            <person name="Boot N."/>
            <person name="Cabral A."/>
            <person name="Kemen E."/>
            <person name="Thines M."/>
            <person name="Ah-Fong A."/>
            <person name="Anderson R."/>
            <person name="Badejoko W."/>
            <person name="Bittner-Eddy P."/>
            <person name="Boore J.L."/>
            <person name="Chibucos M.C."/>
            <person name="Coates M."/>
            <person name="Dehal P."/>
            <person name="Delehaunty K."/>
            <person name="Dong S."/>
            <person name="Downton P."/>
            <person name="Dumas B."/>
            <person name="Fabro G."/>
            <person name="Fronick C."/>
            <person name="Fuerstenberg S.I."/>
            <person name="Fulton L."/>
            <person name="Gaulin E."/>
            <person name="Govers F."/>
            <person name="Hughes L."/>
            <person name="Humphray S."/>
            <person name="Jiang R.H."/>
            <person name="Judelson H."/>
            <person name="Kamoun S."/>
            <person name="Kyung K."/>
            <person name="Meijer H."/>
            <person name="Minx P."/>
            <person name="Morris P."/>
            <person name="Nelson J."/>
            <person name="Phuntumart V."/>
            <person name="Qutob D."/>
            <person name="Rehmany A."/>
            <person name="Rougon-Cardoso A."/>
            <person name="Ryden P."/>
            <person name="Torto-Alalibo T."/>
            <person name="Studholme D."/>
            <person name="Wang Y."/>
            <person name="Win J."/>
            <person name="Wood J."/>
            <person name="Clifton S.W."/>
            <person name="Rogers J."/>
            <person name="Van den Ackerveken G."/>
            <person name="Jones J.D."/>
            <person name="McDowell J.M."/>
            <person name="Beynon J."/>
            <person name="Tyler B.M."/>
        </authorList>
    </citation>
    <scope>NUCLEOTIDE SEQUENCE [LARGE SCALE GENOMIC DNA]</scope>
    <source>
        <strain evidence="3">Emoy2</strain>
    </source>
</reference>
<dbReference type="AlphaFoldDB" id="M4BSW8"/>